<feature type="domain" description="Dynamin N-terminal" evidence="2">
    <location>
        <begin position="60"/>
        <end position="272"/>
    </location>
</feature>
<dbReference type="InterPro" id="IPR027417">
    <property type="entry name" value="P-loop_NTPase"/>
</dbReference>
<dbReference type="OrthoDB" id="5295100at2"/>
<dbReference type="InterPro" id="IPR045063">
    <property type="entry name" value="Dynamin_N"/>
</dbReference>
<dbReference type="PANTHER" id="PTHR43681">
    <property type="entry name" value="TRANSMEMBRANE GTPASE FZO"/>
    <property type="match status" value="1"/>
</dbReference>
<dbReference type="InterPro" id="IPR051943">
    <property type="entry name" value="TRAFAC_Dynamin-like_GTPase"/>
</dbReference>
<evidence type="ECO:0000313" key="3">
    <source>
        <dbReference type="EMBL" id="ESS73275.1"/>
    </source>
</evidence>
<dbReference type="RefSeq" id="WP_023493751.1">
    <property type="nucleotide sequence ID" value="NZ_AYLO01000027.1"/>
</dbReference>
<feature type="coiled-coil region" evidence="1">
    <location>
        <begin position="596"/>
        <end position="623"/>
    </location>
</feature>
<reference evidence="3 4" key="1">
    <citation type="journal article" date="2013" name="Genome Announc.">
        <title>Draft Genome Sequence of the Methanotrophic Gammaproteobacterium Methyloglobulus morosus DSM 22980 Strain KoM1.</title>
        <authorList>
            <person name="Poehlein A."/>
            <person name="Deutzmann J.S."/>
            <person name="Daniel R."/>
            <person name="Simeonova D.D."/>
        </authorList>
    </citation>
    <scope>NUCLEOTIDE SEQUENCE [LARGE SCALE GENOMIC DNA]</scope>
    <source>
        <strain evidence="3 4">KoM1</strain>
    </source>
</reference>
<evidence type="ECO:0000313" key="4">
    <source>
        <dbReference type="Proteomes" id="UP000017842"/>
    </source>
</evidence>
<proteinExistence type="predicted"/>
<keyword evidence="4" id="KW-1185">Reference proteome</keyword>
<dbReference type="Pfam" id="PF00350">
    <property type="entry name" value="Dynamin_N"/>
    <property type="match status" value="1"/>
</dbReference>
<evidence type="ECO:0000259" key="2">
    <source>
        <dbReference type="Pfam" id="PF00350"/>
    </source>
</evidence>
<dbReference type="eggNOG" id="COG0699">
    <property type="taxonomic scope" value="Bacteria"/>
</dbReference>
<comment type="caution">
    <text evidence="3">The sequence shown here is derived from an EMBL/GenBank/DDBJ whole genome shotgun (WGS) entry which is preliminary data.</text>
</comment>
<name>V5BIY6_9GAMM</name>
<dbReference type="PANTHER" id="PTHR43681:SF1">
    <property type="entry name" value="SARCALUMENIN"/>
    <property type="match status" value="1"/>
</dbReference>
<dbReference type="STRING" id="1116472.MGMO_27c00180"/>
<dbReference type="SUPFAM" id="SSF52540">
    <property type="entry name" value="P-loop containing nucleoside triphosphate hydrolases"/>
    <property type="match status" value="1"/>
</dbReference>
<dbReference type="AlphaFoldDB" id="V5BIY6"/>
<dbReference type="Gene3D" id="3.40.50.300">
    <property type="entry name" value="P-loop containing nucleotide triphosphate hydrolases"/>
    <property type="match status" value="1"/>
</dbReference>
<dbReference type="Proteomes" id="UP000017842">
    <property type="component" value="Unassembled WGS sequence"/>
</dbReference>
<sequence length="659" mass="75204">MENNSFEENMLSFDRWRGQLQQAIETYHAWRKQYGLSDVSDSASMLKVKQTLMADRITLAFVAEFSRGKTELINALFFSQTGVRLLPSSPGRTTMCPTELFYDANEASYIRLLDIESRLDDASLDALKEQKDRWVHLDLDCDSMLQMQTAFKELHAEKQVSINDAVKLGLFNEEEYSKTLRGNADTVEIPRWRHALVNFPHPLLKKGLTILDTPGLNALGSEPELTLNMLPNAQAIVFLVAADTGVTKSDMGIWCDHIAKTSKQGRAVVLNKIDTFWDDLLSSDDEYQDAINAQLSSVAKLLNISADVIFPVSAKQALIAKIRGDADLLKRSRIAGFEAYLSQCIFQQRQALLMDMVVREIGFLFRESVNLIEFQYSRARDQLQEFKQLDVVNRELIGQLIQDTQDEQVAYFENLAAFKKSRKEFTMLQKKLVNSMSQKKVDALIMQGGLEMMKSLSTYGMKQCMRKLFDDLRNLLQETVMLTLETQVLVRTIYKQFHDEHGFQVIEPRLFSIAQYHAELDQLFDASEVFRLSTQVTLMEQSVVVKKLYNTLLIQARTILGNAHEDALKWGRNVMSPLAYQIMGYKRQIETRLAVLNSLMKSKDSLHENLDKLEQDLLVILNQRNALDSIIKKIEGESSLFSDSLTPIVAINDRRKTSA</sequence>
<organism evidence="3 4">
    <name type="scientific">Methyloglobulus morosus KoM1</name>
    <dbReference type="NCBI Taxonomy" id="1116472"/>
    <lineage>
        <taxon>Bacteria</taxon>
        <taxon>Pseudomonadati</taxon>
        <taxon>Pseudomonadota</taxon>
        <taxon>Gammaproteobacteria</taxon>
        <taxon>Methylococcales</taxon>
        <taxon>Methylococcaceae</taxon>
        <taxon>Methyloglobulus</taxon>
    </lineage>
</organism>
<keyword evidence="1" id="KW-0175">Coiled coil</keyword>
<evidence type="ECO:0000256" key="1">
    <source>
        <dbReference type="SAM" id="Coils"/>
    </source>
</evidence>
<accession>V5BIY6</accession>
<dbReference type="PATRIC" id="fig|1116472.3.peg.878"/>
<dbReference type="EMBL" id="AYLO01000027">
    <property type="protein sequence ID" value="ESS73275.1"/>
    <property type="molecule type" value="Genomic_DNA"/>
</dbReference>
<gene>
    <name evidence="3" type="ORF">MGMO_27c00180</name>
</gene>
<protein>
    <recommendedName>
        <fullName evidence="2">Dynamin N-terminal domain-containing protein</fullName>
    </recommendedName>
</protein>